<dbReference type="PANTHER" id="PTHR38643">
    <property type="entry name" value="PURINE NUCLEOSIDE PERMEASE C285.05-RELATED"/>
    <property type="match status" value="1"/>
</dbReference>
<sequence length="285" mass="30156">MALSFDVLVLPAFDDLEGIPGELTPWYNAYDFDETVQVDGVPTPVAYAEQGVGVVPTGVGKSAAATTVTALLASEAVDLTGTTFLTVGIAGGPPNLPIGSVVIGNSIIDWDDKCRFDTHDDVTLTTNPYTEGQGVYTLDSSLVDRALSLAETADLATDSDVPDPKQWGEQGADEPVVVSGANLCGDELWHGRDLAAKAEWLVDNHDVGPYRVTEMEDAGTAAALSRFDALDRYLTIRAISNFDRPQSDTAGEESLFGDAFDAGYGLAVENAVTVAKHIVDDQLTQ</sequence>
<evidence type="ECO:0000313" key="2">
    <source>
        <dbReference type="Proteomes" id="UP001596414"/>
    </source>
</evidence>
<accession>A0ABD5X3P1</accession>
<dbReference type="SUPFAM" id="SSF53167">
    <property type="entry name" value="Purine and uridine phosphorylases"/>
    <property type="match status" value="1"/>
</dbReference>
<dbReference type="RefSeq" id="WP_267636906.1">
    <property type="nucleotide sequence ID" value="NZ_JAODIY010000008.1"/>
</dbReference>
<dbReference type="InterPro" id="IPR035994">
    <property type="entry name" value="Nucleoside_phosphorylase_sf"/>
</dbReference>
<dbReference type="Gene3D" id="3.40.50.1580">
    <property type="entry name" value="Nucleoside phosphorylase domain"/>
    <property type="match status" value="1"/>
</dbReference>
<proteinExistence type="predicted"/>
<dbReference type="PANTHER" id="PTHR38643:SF1">
    <property type="entry name" value="PURINE NUCLEOSIDE PERMEASE C285.05-RELATED"/>
    <property type="match status" value="1"/>
</dbReference>
<reference evidence="1 2" key="1">
    <citation type="journal article" date="2014" name="Int. J. Syst. Evol. Microbiol.">
        <title>Complete genome sequence of Corynebacterium casei LMG S-19264T (=DSM 44701T), isolated from a smear-ripened cheese.</title>
        <authorList>
            <consortium name="US DOE Joint Genome Institute (JGI-PGF)"/>
            <person name="Walter F."/>
            <person name="Albersmeier A."/>
            <person name="Kalinowski J."/>
            <person name="Ruckert C."/>
        </authorList>
    </citation>
    <scope>NUCLEOTIDE SEQUENCE [LARGE SCALE GENOMIC DNA]</scope>
    <source>
        <strain evidence="1 2">CGMCC 4.7215</strain>
    </source>
</reference>
<protein>
    <submittedName>
        <fullName evidence="1">Phosphorylase</fullName>
    </submittedName>
</protein>
<dbReference type="InterPro" id="IPR009486">
    <property type="entry name" value="Pur_nuclsid_perm"/>
</dbReference>
<name>A0ABD5X3P1_9EURY</name>
<evidence type="ECO:0000313" key="1">
    <source>
        <dbReference type="EMBL" id="MFC7125705.1"/>
    </source>
</evidence>
<dbReference type="AlphaFoldDB" id="A0ABD5X3P1"/>
<gene>
    <name evidence="1" type="ORF">ACFQJ7_06590</name>
</gene>
<dbReference type="Proteomes" id="UP001596414">
    <property type="component" value="Unassembled WGS sequence"/>
</dbReference>
<organism evidence="1 2">
    <name type="scientific">Halovenus rubra</name>
    <dbReference type="NCBI Taxonomy" id="869890"/>
    <lineage>
        <taxon>Archaea</taxon>
        <taxon>Methanobacteriati</taxon>
        <taxon>Methanobacteriota</taxon>
        <taxon>Stenosarchaea group</taxon>
        <taxon>Halobacteria</taxon>
        <taxon>Halobacteriales</taxon>
        <taxon>Haloarculaceae</taxon>
        <taxon>Halovenus</taxon>
    </lineage>
</organism>
<comment type="caution">
    <text evidence="1">The sequence shown here is derived from an EMBL/GenBank/DDBJ whole genome shotgun (WGS) entry which is preliminary data.</text>
</comment>
<dbReference type="EMBL" id="JBHSZQ010000008">
    <property type="protein sequence ID" value="MFC7125705.1"/>
    <property type="molecule type" value="Genomic_DNA"/>
</dbReference>
<dbReference type="Pfam" id="PF06516">
    <property type="entry name" value="NUP"/>
    <property type="match status" value="1"/>
</dbReference>